<evidence type="ECO:0000313" key="3">
    <source>
        <dbReference type="Proteomes" id="UP000663844"/>
    </source>
</evidence>
<accession>A0A818KCE6</accession>
<comment type="caution">
    <text evidence="2">The sequence shown here is derived from an EMBL/GenBank/DDBJ whole genome shotgun (WGS) entry which is preliminary data.</text>
</comment>
<name>A0A818KCE6_9BILA</name>
<dbReference type="AlphaFoldDB" id="A0A818KCE6"/>
<reference evidence="2" key="1">
    <citation type="submission" date="2021-02" db="EMBL/GenBank/DDBJ databases">
        <authorList>
            <person name="Nowell W R."/>
        </authorList>
    </citation>
    <scope>NUCLEOTIDE SEQUENCE</scope>
</reference>
<gene>
    <name evidence="2" type="ORF">OXD698_LOCUS4085</name>
</gene>
<feature type="coiled-coil region" evidence="1">
    <location>
        <begin position="134"/>
        <end position="177"/>
    </location>
</feature>
<dbReference type="Proteomes" id="UP000663844">
    <property type="component" value="Unassembled WGS sequence"/>
</dbReference>
<protein>
    <submittedName>
        <fullName evidence="2">Uncharacterized protein</fullName>
    </submittedName>
</protein>
<sequence length="199" mass="23980">MIITKSKFDLDTQINNFDFSVKIKQEPFSLPASSSSPFVQYHNQSNIKAEAKDSPTIATVTSDNKPQIHALNQYALQQNENQRKRQEQEFRIREEIYRRSRMKPWEIEKEEEEAYDNYEQEQLRPYETWLNLEVQWMEDDYREHLQQIQQIEELMEQKEQQREMEQLKQLEDKIQGEDMILQHLVGLNDNQSVSIKNDP</sequence>
<keyword evidence="1" id="KW-0175">Coiled coil</keyword>
<dbReference type="EMBL" id="CAJOAZ010000151">
    <property type="protein sequence ID" value="CAF3554202.1"/>
    <property type="molecule type" value="Genomic_DNA"/>
</dbReference>
<evidence type="ECO:0000313" key="2">
    <source>
        <dbReference type="EMBL" id="CAF3554202.1"/>
    </source>
</evidence>
<organism evidence="2 3">
    <name type="scientific">Adineta steineri</name>
    <dbReference type="NCBI Taxonomy" id="433720"/>
    <lineage>
        <taxon>Eukaryota</taxon>
        <taxon>Metazoa</taxon>
        <taxon>Spiralia</taxon>
        <taxon>Gnathifera</taxon>
        <taxon>Rotifera</taxon>
        <taxon>Eurotatoria</taxon>
        <taxon>Bdelloidea</taxon>
        <taxon>Adinetida</taxon>
        <taxon>Adinetidae</taxon>
        <taxon>Adineta</taxon>
    </lineage>
</organism>
<evidence type="ECO:0000256" key="1">
    <source>
        <dbReference type="SAM" id="Coils"/>
    </source>
</evidence>
<proteinExistence type="predicted"/>